<keyword evidence="8" id="KW-1185">Reference proteome</keyword>
<sequence>MTAALKTRLFGALLAVGLLSGTALSASAETVLNKGLGGEPQSLDPIHTTTNIEQFIIDDLYEGLTAYDGAGKVGPAVAESWTVSPDGLVYTFKLRPSAKWSNGDPVTAEDFVYSFRRNLDPKEAAEYASLSYPIKNAQAINTGKAAIDTLGVKAIDAGTLEITLESPVPFFPELLAHQSVVPVNKANVEKYGRDFAKAGKLVSNGAYTVTEQIPGDHLTFVKNPNYWGAANVKIDRVVAYPSEDQAAIQRRFLAGELDLAYQFQADQRKFLQEKVGDEVHVSPSTSSEYYAFDTRKPPFDDIRVRRAFAMAIDRDFLANDVLNGVYQPLYSWIPEGIANYTPAKADFADTPQLDREDKAKELLKEAGYGPGGKPLKVEIRYNTNENWKKVATAIADMWKGLGAEVTMLNSDLKSHYSYLQQGNSFDVTRAGWVADYADPENFLTLGVSTNKVFNYGHYNNPEFDALMAKSFTERDVAKRMQILHDAEAMLLRDASVTPLLVYNDPWLVSKKVKGWHDNLANHHGTRFLTKE</sequence>
<evidence type="ECO:0000256" key="4">
    <source>
        <dbReference type="ARBA" id="ARBA00022729"/>
    </source>
</evidence>
<dbReference type="InterPro" id="IPR000914">
    <property type="entry name" value="SBP_5_dom"/>
</dbReference>
<evidence type="ECO:0000256" key="5">
    <source>
        <dbReference type="SAM" id="SignalP"/>
    </source>
</evidence>
<dbReference type="Gene3D" id="3.90.76.10">
    <property type="entry name" value="Dipeptide-binding Protein, Domain 1"/>
    <property type="match status" value="1"/>
</dbReference>
<dbReference type="Pfam" id="PF00496">
    <property type="entry name" value="SBP_bac_5"/>
    <property type="match status" value="1"/>
</dbReference>
<comment type="subcellular location">
    <subcellularLocation>
        <location evidence="1">Periplasm</location>
    </subcellularLocation>
</comment>
<dbReference type="PANTHER" id="PTHR30290">
    <property type="entry name" value="PERIPLASMIC BINDING COMPONENT OF ABC TRANSPORTER"/>
    <property type="match status" value="1"/>
</dbReference>
<keyword evidence="3" id="KW-0813">Transport</keyword>
<proteinExistence type="inferred from homology"/>
<feature type="signal peptide" evidence="5">
    <location>
        <begin position="1"/>
        <end position="28"/>
    </location>
</feature>
<dbReference type="PIRSF" id="PIRSF002741">
    <property type="entry name" value="MppA"/>
    <property type="match status" value="1"/>
</dbReference>
<reference evidence="7 8" key="1">
    <citation type="submission" date="2024-07" db="EMBL/GenBank/DDBJ databases">
        <title>Description of Labrys sedimenti sp. nov., isolated from a diclofenac-degrading enrichment culture.</title>
        <authorList>
            <person name="Tancsics A."/>
            <person name="Csepanyi A."/>
        </authorList>
    </citation>
    <scope>NUCLEOTIDE SEQUENCE [LARGE SCALE GENOMIC DNA]</scope>
    <source>
        <strain evidence="7 8">LMG 23578</strain>
    </source>
</reference>
<evidence type="ECO:0000259" key="6">
    <source>
        <dbReference type="Pfam" id="PF00496"/>
    </source>
</evidence>
<comment type="similarity">
    <text evidence="2">Belongs to the bacterial solute-binding protein 5 family.</text>
</comment>
<dbReference type="Gene3D" id="3.10.105.10">
    <property type="entry name" value="Dipeptide-binding Protein, Domain 3"/>
    <property type="match status" value="1"/>
</dbReference>
<comment type="caution">
    <text evidence="7">The sequence shown here is derived from an EMBL/GenBank/DDBJ whole genome shotgun (WGS) entry which is preliminary data.</text>
</comment>
<dbReference type="PANTHER" id="PTHR30290:SF10">
    <property type="entry name" value="PERIPLASMIC OLIGOPEPTIDE-BINDING PROTEIN-RELATED"/>
    <property type="match status" value="1"/>
</dbReference>
<gene>
    <name evidence="7" type="ORF">ABXS05_12585</name>
</gene>
<dbReference type="CDD" id="cd08504">
    <property type="entry name" value="PBP2_OppA"/>
    <property type="match status" value="1"/>
</dbReference>
<keyword evidence="4 5" id="KW-0732">Signal</keyword>
<evidence type="ECO:0000313" key="7">
    <source>
        <dbReference type="EMBL" id="MEW9306381.1"/>
    </source>
</evidence>
<evidence type="ECO:0000256" key="1">
    <source>
        <dbReference type="ARBA" id="ARBA00004418"/>
    </source>
</evidence>
<name>A0ABV3PLL8_9HYPH</name>
<evidence type="ECO:0000313" key="8">
    <source>
        <dbReference type="Proteomes" id="UP001555786"/>
    </source>
</evidence>
<feature type="domain" description="Solute-binding protein family 5" evidence="6">
    <location>
        <begin position="72"/>
        <end position="451"/>
    </location>
</feature>
<dbReference type="SUPFAM" id="SSF53850">
    <property type="entry name" value="Periplasmic binding protein-like II"/>
    <property type="match status" value="1"/>
</dbReference>
<dbReference type="InterPro" id="IPR030678">
    <property type="entry name" value="Peptide/Ni-bd"/>
</dbReference>
<accession>A0ABV3PLL8</accession>
<dbReference type="InterPro" id="IPR039424">
    <property type="entry name" value="SBP_5"/>
</dbReference>
<evidence type="ECO:0000256" key="3">
    <source>
        <dbReference type="ARBA" id="ARBA00022448"/>
    </source>
</evidence>
<protein>
    <submittedName>
        <fullName evidence="7">Peptide ABC transporter substrate-binding protein</fullName>
    </submittedName>
</protein>
<organism evidence="7 8">
    <name type="scientific">Labrys neptuniae</name>
    <dbReference type="NCBI Taxonomy" id="376174"/>
    <lineage>
        <taxon>Bacteria</taxon>
        <taxon>Pseudomonadati</taxon>
        <taxon>Pseudomonadota</taxon>
        <taxon>Alphaproteobacteria</taxon>
        <taxon>Hyphomicrobiales</taxon>
        <taxon>Xanthobacteraceae</taxon>
        <taxon>Labrys</taxon>
    </lineage>
</organism>
<evidence type="ECO:0000256" key="2">
    <source>
        <dbReference type="ARBA" id="ARBA00005695"/>
    </source>
</evidence>
<dbReference type="EMBL" id="JBFNQD010000003">
    <property type="protein sequence ID" value="MEW9306381.1"/>
    <property type="molecule type" value="Genomic_DNA"/>
</dbReference>
<dbReference type="RefSeq" id="WP_311933539.1">
    <property type="nucleotide sequence ID" value="NZ_JAVSCS010000004.1"/>
</dbReference>
<dbReference type="Gene3D" id="3.40.190.10">
    <property type="entry name" value="Periplasmic binding protein-like II"/>
    <property type="match status" value="1"/>
</dbReference>
<feature type="chain" id="PRO_5046396959" evidence="5">
    <location>
        <begin position="29"/>
        <end position="531"/>
    </location>
</feature>
<dbReference type="Proteomes" id="UP001555786">
    <property type="component" value="Unassembled WGS sequence"/>
</dbReference>